<dbReference type="EMBL" id="CAJNOJ010002737">
    <property type="protein sequence ID" value="CAF1561362.1"/>
    <property type="molecule type" value="Genomic_DNA"/>
</dbReference>
<name>A0A815XSX4_ADIRI</name>
<accession>A0A815XSX4</accession>
<protein>
    <submittedName>
        <fullName evidence="1">Uncharacterized protein</fullName>
    </submittedName>
</protein>
<dbReference type="Proteomes" id="UP000663852">
    <property type="component" value="Unassembled WGS sequence"/>
</dbReference>
<proteinExistence type="predicted"/>
<comment type="caution">
    <text evidence="1">The sequence shown here is derived from an EMBL/GenBank/DDBJ whole genome shotgun (WGS) entry which is preliminary data.</text>
</comment>
<evidence type="ECO:0000313" key="1">
    <source>
        <dbReference type="EMBL" id="CAF1561362.1"/>
    </source>
</evidence>
<gene>
    <name evidence="1" type="ORF">EDS130_LOCUS46599</name>
</gene>
<reference evidence="1" key="1">
    <citation type="submission" date="2021-02" db="EMBL/GenBank/DDBJ databases">
        <authorList>
            <person name="Nowell W R."/>
        </authorList>
    </citation>
    <scope>NUCLEOTIDE SEQUENCE</scope>
</reference>
<organism evidence="1 2">
    <name type="scientific">Adineta ricciae</name>
    <name type="common">Rotifer</name>
    <dbReference type="NCBI Taxonomy" id="249248"/>
    <lineage>
        <taxon>Eukaryota</taxon>
        <taxon>Metazoa</taxon>
        <taxon>Spiralia</taxon>
        <taxon>Gnathifera</taxon>
        <taxon>Rotifera</taxon>
        <taxon>Eurotatoria</taxon>
        <taxon>Bdelloidea</taxon>
        <taxon>Adinetida</taxon>
        <taxon>Adinetidae</taxon>
        <taxon>Adineta</taxon>
    </lineage>
</organism>
<evidence type="ECO:0000313" key="2">
    <source>
        <dbReference type="Proteomes" id="UP000663852"/>
    </source>
</evidence>
<dbReference type="AlphaFoldDB" id="A0A815XSX4"/>
<sequence length="66" mass="7591">MPILSSPQHHNKRLEQIITDHKNDTVLDLRSKNFTNKDAEIIAYYALGNNKTCITLYLDYNKIGGQ</sequence>
<dbReference type="SUPFAM" id="SSF52047">
    <property type="entry name" value="RNI-like"/>
    <property type="match status" value="1"/>
</dbReference>
<feature type="non-terminal residue" evidence="1">
    <location>
        <position position="1"/>
    </location>
</feature>